<comment type="caution">
    <text evidence="3">The sequence shown here is derived from an EMBL/GenBank/DDBJ whole genome shotgun (WGS) entry which is preliminary data.</text>
</comment>
<evidence type="ECO:0000313" key="3">
    <source>
        <dbReference type="EMBL" id="MBW7467915.1"/>
    </source>
</evidence>
<dbReference type="PANTHER" id="PTHR35580:SF1">
    <property type="entry name" value="PHYTASE-LIKE DOMAIN-CONTAINING PROTEIN"/>
    <property type="match status" value="1"/>
</dbReference>
<dbReference type="PANTHER" id="PTHR35580">
    <property type="entry name" value="CELL SURFACE GLYCOPROTEIN (S-LAYER PROTEIN)-LIKE PROTEIN"/>
    <property type="match status" value="1"/>
</dbReference>
<dbReference type="InterPro" id="IPR015943">
    <property type="entry name" value="WD40/YVTN_repeat-like_dom_sf"/>
</dbReference>
<dbReference type="Proteomes" id="UP000813018">
    <property type="component" value="Unassembled WGS sequence"/>
</dbReference>
<feature type="domain" description="PKD" evidence="2">
    <location>
        <begin position="924"/>
        <end position="966"/>
    </location>
</feature>
<evidence type="ECO:0000259" key="2">
    <source>
        <dbReference type="PROSITE" id="PS50093"/>
    </source>
</evidence>
<dbReference type="EMBL" id="JAHYXK010000009">
    <property type="protein sequence ID" value="MBW7467915.1"/>
    <property type="molecule type" value="Genomic_DNA"/>
</dbReference>
<keyword evidence="1" id="KW-0732">Signal</keyword>
<dbReference type="Gene3D" id="2.120.10.30">
    <property type="entry name" value="TolB, C-terminal domain"/>
    <property type="match status" value="1"/>
</dbReference>
<dbReference type="InterPro" id="IPR010620">
    <property type="entry name" value="SBBP_repeat"/>
</dbReference>
<dbReference type="InterPro" id="IPR052918">
    <property type="entry name" value="Motility_Chemotaxis_Reg"/>
</dbReference>
<dbReference type="InterPro" id="IPR026444">
    <property type="entry name" value="Secre_tail"/>
</dbReference>
<dbReference type="PROSITE" id="PS50093">
    <property type="entry name" value="PKD"/>
    <property type="match status" value="1"/>
</dbReference>
<feature type="signal peptide" evidence="1">
    <location>
        <begin position="1"/>
        <end position="29"/>
    </location>
</feature>
<name>A0ABS7CVT7_9BACT</name>
<evidence type="ECO:0000256" key="1">
    <source>
        <dbReference type="SAM" id="SignalP"/>
    </source>
</evidence>
<dbReference type="NCBIfam" id="TIGR04183">
    <property type="entry name" value="Por_Secre_tail"/>
    <property type="match status" value="1"/>
</dbReference>
<gene>
    <name evidence="3" type="ORF">K0O23_12645</name>
</gene>
<organism evidence="3 4">
    <name type="scientific">Pontibacter aydingkolensis</name>
    <dbReference type="NCBI Taxonomy" id="1911536"/>
    <lineage>
        <taxon>Bacteria</taxon>
        <taxon>Pseudomonadati</taxon>
        <taxon>Bacteroidota</taxon>
        <taxon>Cytophagia</taxon>
        <taxon>Cytophagales</taxon>
        <taxon>Hymenobacteraceae</taxon>
        <taxon>Pontibacter</taxon>
    </lineage>
</organism>
<accession>A0ABS7CVT7</accession>
<feature type="chain" id="PRO_5046544729" evidence="1">
    <location>
        <begin position="30"/>
        <end position="1224"/>
    </location>
</feature>
<proteinExistence type="predicted"/>
<dbReference type="Gene3D" id="2.130.10.10">
    <property type="entry name" value="YVTN repeat-like/Quinoprotein amine dehydrogenase"/>
    <property type="match status" value="2"/>
</dbReference>
<reference evidence="3 4" key="1">
    <citation type="journal article" date="2016" name="Int. J. Syst. Evol. Microbiol.">
        <title>Pontibacter aydingkolensis sp. nov., isolated from soil of a salt lake.</title>
        <authorList>
            <person name="Osman G."/>
            <person name="Zhang T."/>
            <person name="Lou K."/>
            <person name="Gao Y."/>
            <person name="Chang W."/>
            <person name="Lin Q."/>
            <person name="Yang H.M."/>
            <person name="Huo X.D."/>
            <person name="Wang N."/>
        </authorList>
    </citation>
    <scope>NUCLEOTIDE SEQUENCE [LARGE SCALE GENOMIC DNA]</scope>
    <source>
        <strain evidence="3 4">KACC 19255</strain>
    </source>
</reference>
<dbReference type="Pfam" id="PF06739">
    <property type="entry name" value="SBBP"/>
    <property type="match status" value="1"/>
</dbReference>
<dbReference type="InterPro" id="IPR011042">
    <property type="entry name" value="6-blade_b-propeller_TolB-like"/>
</dbReference>
<protein>
    <submittedName>
        <fullName evidence="3">SBBP repeat-containing protein</fullName>
    </submittedName>
</protein>
<dbReference type="SUPFAM" id="SSF50998">
    <property type="entry name" value="Quinoprotein alcohol dehydrogenase-like"/>
    <property type="match status" value="3"/>
</dbReference>
<evidence type="ECO:0000313" key="4">
    <source>
        <dbReference type="Proteomes" id="UP000813018"/>
    </source>
</evidence>
<sequence length="1224" mass="133578">MKTTLFIKPGLKWLSLALFYMLIAFLASAQTVKEEWARRYAGEGPSSTEFQASVIDDQGNVYLTGNSKGTILTVNYSPEGEVLWSHEVADFNGTVRAIVLDSSGDAYITGNGSQIRTFKLSGANGNILWESTYLGTAEVFDIAVDNAGSVYIIGSVDRDLQSENYLTVRYNASDGMQVWEAEYNGPVNETDVAHTITTDNQGGVYVTGSSVERIQPADRAMPAIPEQWVVTVKYNAANGERLWTSKEAGQGDSKSIGYDIAHDGMGGVYITGVRFNSFITAKYDAATGQRVWLSEIDGVASEEPNQLVLDGDDNVYVLSTLYEIEGGQIISYTSTTTKYSSSTGDLLWESRYQADAGRFLSAQSIAIGTSDDIYVTGIDRKQFTAYSFVTIRYNADNGDTDWVSRYNALSDNFVNKSAVLTDGKGNLYLVTSNYKPSTFIQDFLIVKYEPENGQESWVRSYGSSTAASDLAQKIIVDNAGNSYVSGFSAVQGGLSQIVTIKYSPSGELLWVAKYSTELPRDAQTDVAYANGSVFVIASLSGKSFLVHYNAATGMETWVKQHETEDNRNVRLVALSTGKEGDVFVTGYSYIIGSANENYLTARYDASTGNKVWESTFDFDNDNDQASAIAVDADGGVYVTGFSWGPGTTIRYATLRYDATSGDQKWVARYSGSSTGYSRASAIAVDNKGGVYVTGTVQLSESFPSEWDYGTVRYDAATGTQTWATHYHVPGFESHATAIAVDTNGGVYVTGWSNKNEFDLSSSDYATVRYEATTGDLTWVTRYDGPAEMEDHASAISVDNAGGVYVTGWSQVSEDNFDYATIRYNAFNGQQVWLIRYSGEANSTDLANDLAVNSEGSVFVTGTSQNQNRNFDFLTIKYSQEGETPCNIPVQARLYLPPVAKRVGWQVRTTADFRPYILGADHGVRWSWGDGSASTVSYTAPGTSRITGEHTYLSAGIYQIGLDFSQSCLRPVNQGYEQWMPIFDPEAGFVTGAGQTEGIRFNLNVRYSGRFATEPQGSLQLDIGNLGRLRSNQLEWLVVTGDRAAWKGEGTLDGRGRYGFTVSVTDAGSPSADDSGDRLRVRIWDLGRYNRVVYDNGTGEILDLGNQGPMIQRGNIVIHRQGNASMAARGSSNAQAADAGQQLMAYPNTFSERTLISFSLEQGQAYTLEVYDTRGRLVKQLARGNAKAGNTYEYELSGQGLNEGLYIARLVTGSDSQSIKVLLKR</sequence>
<dbReference type="RefSeq" id="WP_219877785.1">
    <property type="nucleotide sequence ID" value="NZ_JAHYXK010000009.1"/>
</dbReference>
<dbReference type="InterPro" id="IPR011047">
    <property type="entry name" value="Quinoprotein_ADH-like_sf"/>
</dbReference>
<dbReference type="InterPro" id="IPR000601">
    <property type="entry name" value="PKD_dom"/>
</dbReference>
<keyword evidence="4" id="KW-1185">Reference proteome</keyword>